<comment type="caution">
    <text evidence="2">The sequence shown here is derived from an EMBL/GenBank/DDBJ whole genome shotgun (WGS) entry which is preliminary data.</text>
</comment>
<gene>
    <name evidence="2" type="ORF">PFISCL1PPCAC_27000</name>
</gene>
<keyword evidence="3" id="KW-1185">Reference proteome</keyword>
<dbReference type="SUPFAM" id="SSF81383">
    <property type="entry name" value="F-box domain"/>
    <property type="match status" value="1"/>
</dbReference>
<dbReference type="CDD" id="cd09917">
    <property type="entry name" value="F-box_SF"/>
    <property type="match status" value="1"/>
</dbReference>
<dbReference type="Proteomes" id="UP001432322">
    <property type="component" value="Unassembled WGS sequence"/>
</dbReference>
<name>A0AAV5WWM7_9BILA</name>
<dbReference type="InterPro" id="IPR036047">
    <property type="entry name" value="F-box-like_dom_sf"/>
</dbReference>
<feature type="domain" description="F-box" evidence="1">
    <location>
        <begin position="11"/>
        <end position="58"/>
    </location>
</feature>
<dbReference type="EMBL" id="BTSY01000007">
    <property type="protein sequence ID" value="GMT35703.1"/>
    <property type="molecule type" value="Genomic_DNA"/>
</dbReference>
<dbReference type="InterPro" id="IPR001810">
    <property type="entry name" value="F-box_dom"/>
</dbReference>
<evidence type="ECO:0000313" key="2">
    <source>
        <dbReference type="EMBL" id="GMT35703.1"/>
    </source>
</evidence>
<sequence length="393" mass="45708">RYRQRMTVNQNDKLSYMPSEIIVGILSLLPSADLDRVSSVSQLMHGMTKLARRRAKKMPAYELEVYRFSHGHAILMTVENGDSFLYAHTTMNDGRIVIHKQRFRTLQSVHVMFNHLPHWTRSRTPDHYKVPIPCQVFKQLNYFLDRYSVKKLTADSIYVDHTFINHIHNVLQMRGRMEIRIVAPTFQDPIRENELKPGGSISYLLLSLKAHTLVLDKWAVGPLSFVDNDFIVKLGETGSYPSLIVKELPGVKTRQLIINITTLRSMCSYVNLHAEYIHIFTVVLLELLMRRLRRRKFGRWQFSTTREITLTEIQEATMRCNDVRYRCIDDEEGVIELYLLDDNFVKMCFTKQPNAIGGPVLFKGLFGKRALRIPELDREEVDRAIVMRAMGGH</sequence>
<evidence type="ECO:0000259" key="1">
    <source>
        <dbReference type="PROSITE" id="PS50181"/>
    </source>
</evidence>
<reference evidence="2" key="1">
    <citation type="submission" date="2023-10" db="EMBL/GenBank/DDBJ databases">
        <title>Genome assembly of Pristionchus species.</title>
        <authorList>
            <person name="Yoshida K."/>
            <person name="Sommer R.J."/>
        </authorList>
    </citation>
    <scope>NUCLEOTIDE SEQUENCE</scope>
    <source>
        <strain evidence="2">RS5133</strain>
    </source>
</reference>
<dbReference type="PROSITE" id="PS50181">
    <property type="entry name" value="FBOX"/>
    <property type="match status" value="1"/>
</dbReference>
<dbReference type="AlphaFoldDB" id="A0AAV5WWM7"/>
<evidence type="ECO:0000313" key="3">
    <source>
        <dbReference type="Proteomes" id="UP001432322"/>
    </source>
</evidence>
<feature type="non-terminal residue" evidence="2">
    <location>
        <position position="1"/>
    </location>
</feature>
<accession>A0AAV5WWM7</accession>
<protein>
    <recommendedName>
        <fullName evidence="1">F-box domain-containing protein</fullName>
    </recommendedName>
</protein>
<organism evidence="2 3">
    <name type="scientific">Pristionchus fissidentatus</name>
    <dbReference type="NCBI Taxonomy" id="1538716"/>
    <lineage>
        <taxon>Eukaryota</taxon>
        <taxon>Metazoa</taxon>
        <taxon>Ecdysozoa</taxon>
        <taxon>Nematoda</taxon>
        <taxon>Chromadorea</taxon>
        <taxon>Rhabditida</taxon>
        <taxon>Rhabditina</taxon>
        <taxon>Diplogasteromorpha</taxon>
        <taxon>Diplogasteroidea</taxon>
        <taxon>Neodiplogasteridae</taxon>
        <taxon>Pristionchus</taxon>
    </lineage>
</organism>
<proteinExistence type="predicted"/>